<dbReference type="AlphaFoldDB" id="A0A0M9WAD1"/>
<organism evidence="1 2">
    <name type="scientific">Penicillium nordicum</name>
    <dbReference type="NCBI Taxonomy" id="229535"/>
    <lineage>
        <taxon>Eukaryota</taxon>
        <taxon>Fungi</taxon>
        <taxon>Dikarya</taxon>
        <taxon>Ascomycota</taxon>
        <taxon>Pezizomycotina</taxon>
        <taxon>Eurotiomycetes</taxon>
        <taxon>Eurotiomycetidae</taxon>
        <taxon>Eurotiales</taxon>
        <taxon>Aspergillaceae</taxon>
        <taxon>Penicillium</taxon>
    </lineage>
</organism>
<dbReference type="Proteomes" id="UP000037696">
    <property type="component" value="Unassembled WGS sequence"/>
</dbReference>
<reference evidence="1 2" key="1">
    <citation type="submission" date="2015-08" db="EMBL/GenBank/DDBJ databases">
        <title>Genome sequencing of Penicillium nordicum.</title>
        <authorList>
            <person name="Nguyen H.D."/>
            <person name="Seifert K.A."/>
        </authorList>
    </citation>
    <scope>NUCLEOTIDE SEQUENCE [LARGE SCALE GENOMIC DNA]</scope>
    <source>
        <strain evidence="1 2">DAOMC 185683</strain>
    </source>
</reference>
<proteinExistence type="predicted"/>
<sequence length="88" mass="10163">MFPESDNLASYKPSEFQYLLLQSFSSNFIGISLLLQPCNHSEHEAFLFTSLIYTNKTPWTVPRTNLRLNIPALLNWERSQSSHLNFVG</sequence>
<comment type="caution">
    <text evidence="1">The sequence shown here is derived from an EMBL/GenBank/DDBJ whole genome shotgun (WGS) entry which is preliminary data.</text>
</comment>
<dbReference type="EMBL" id="LHQQ01000335">
    <property type="protein sequence ID" value="KOS37265.1"/>
    <property type="molecule type" value="Genomic_DNA"/>
</dbReference>
<name>A0A0M9WAD1_9EURO</name>
<accession>A0A0M9WAD1</accession>
<gene>
    <name evidence="1" type="ORF">ACN38_g11947</name>
</gene>
<keyword evidence="2" id="KW-1185">Reference proteome</keyword>
<evidence type="ECO:0000313" key="1">
    <source>
        <dbReference type="EMBL" id="KOS37265.1"/>
    </source>
</evidence>
<evidence type="ECO:0000313" key="2">
    <source>
        <dbReference type="Proteomes" id="UP000037696"/>
    </source>
</evidence>
<protein>
    <submittedName>
        <fullName evidence="1">Uncharacterized protein</fullName>
    </submittedName>
</protein>